<dbReference type="PANTHER" id="PTHR43280:SF2">
    <property type="entry name" value="HTH-TYPE TRANSCRIPTIONAL REGULATOR EXSA"/>
    <property type="match status" value="1"/>
</dbReference>
<evidence type="ECO:0000259" key="2">
    <source>
        <dbReference type="PROSITE" id="PS01124"/>
    </source>
</evidence>
<sequence length="294" mass="34127">MKEYSYEFRENYRHTPSECEKLGGIWPLRVGQNRAKPNYFVGTRIIDCYSVHFIISGSVFLSHGNEVVHLKPKDIFCLYPNIKYSYNVVDFDSELPLQMCWIAFNGVQASSILKLIGVSEDQPFLRNCLTPDLYEWIKKLFNLVAKKEQNVGLKTQVALYNIFDMLMNNKSGLPSKAYVNEWLMRSIDFINTHFMEGISVMEAVQVAGVHRSHFYNEFNRLLGMSPRQYLIKLRMERASEMLMNTTLSITEISLSTGYPDLYSFSRAFYNFFGVSPTDYRIKASVKLKQIDNQV</sequence>
<keyword evidence="1" id="KW-0238">DNA-binding</keyword>
<protein>
    <submittedName>
        <fullName evidence="3">HTH-type transcriptional activator Btr</fullName>
    </submittedName>
</protein>
<reference evidence="3 4" key="1">
    <citation type="submission" date="2021-06" db="EMBL/GenBank/DDBJ databases">
        <authorList>
            <person name="Criscuolo A."/>
        </authorList>
    </citation>
    <scope>NUCLEOTIDE SEQUENCE [LARGE SCALE GENOMIC DNA]</scope>
    <source>
        <strain evidence="4">CIP 111802</strain>
    </source>
</reference>
<accession>A0ABM8V9S9</accession>
<organism evidence="3 4">
    <name type="scientific">Paenibacillus allorhizosphaerae</name>
    <dbReference type="NCBI Taxonomy" id="2849866"/>
    <lineage>
        <taxon>Bacteria</taxon>
        <taxon>Bacillati</taxon>
        <taxon>Bacillota</taxon>
        <taxon>Bacilli</taxon>
        <taxon>Bacillales</taxon>
        <taxon>Paenibacillaceae</taxon>
        <taxon>Paenibacillus</taxon>
    </lineage>
</organism>
<evidence type="ECO:0000313" key="4">
    <source>
        <dbReference type="Proteomes" id="UP000730618"/>
    </source>
</evidence>
<name>A0ABM8V9S9_9BACL</name>
<dbReference type="SMART" id="SM00342">
    <property type="entry name" value="HTH_ARAC"/>
    <property type="match status" value="1"/>
</dbReference>
<dbReference type="Pfam" id="PF12833">
    <property type="entry name" value="HTH_18"/>
    <property type="match status" value="1"/>
</dbReference>
<dbReference type="InterPro" id="IPR003313">
    <property type="entry name" value="AraC-bd"/>
</dbReference>
<dbReference type="Proteomes" id="UP000730618">
    <property type="component" value="Unassembled WGS sequence"/>
</dbReference>
<gene>
    <name evidence="3" type="primary">btr_1</name>
    <name evidence="3" type="ORF">PAECIP111802_00035</name>
</gene>
<dbReference type="PROSITE" id="PS01124">
    <property type="entry name" value="HTH_ARAC_FAMILY_2"/>
    <property type="match status" value="1"/>
</dbReference>
<dbReference type="EMBL" id="CAJVCE010000001">
    <property type="protein sequence ID" value="CAG7614005.1"/>
    <property type="molecule type" value="Genomic_DNA"/>
</dbReference>
<proteinExistence type="predicted"/>
<dbReference type="InterPro" id="IPR018060">
    <property type="entry name" value="HTH_AraC"/>
</dbReference>
<feature type="domain" description="HTH araC/xylS-type" evidence="2">
    <location>
        <begin position="184"/>
        <end position="282"/>
    </location>
</feature>
<keyword evidence="4" id="KW-1185">Reference proteome</keyword>
<dbReference type="RefSeq" id="WP_218096438.1">
    <property type="nucleotide sequence ID" value="NZ_CAJVCE010000001.1"/>
</dbReference>
<evidence type="ECO:0000256" key="1">
    <source>
        <dbReference type="ARBA" id="ARBA00023125"/>
    </source>
</evidence>
<evidence type="ECO:0000313" key="3">
    <source>
        <dbReference type="EMBL" id="CAG7614005.1"/>
    </source>
</evidence>
<dbReference type="Pfam" id="PF02311">
    <property type="entry name" value="AraC_binding"/>
    <property type="match status" value="1"/>
</dbReference>
<dbReference type="PANTHER" id="PTHR43280">
    <property type="entry name" value="ARAC-FAMILY TRANSCRIPTIONAL REGULATOR"/>
    <property type="match status" value="1"/>
</dbReference>
<comment type="caution">
    <text evidence="3">The sequence shown here is derived from an EMBL/GenBank/DDBJ whole genome shotgun (WGS) entry which is preliminary data.</text>
</comment>